<dbReference type="InterPro" id="IPR003688">
    <property type="entry name" value="TraG/VirD4"/>
</dbReference>
<reference evidence="9 10" key="1">
    <citation type="submission" date="2019-11" db="EMBL/GenBank/DDBJ databases">
        <title>Genome sequence of Deinococcus xianganensis Y35, AI-2 producing algicidal bacterium, isolated from lake water.</title>
        <authorList>
            <person name="Li Y."/>
        </authorList>
    </citation>
    <scope>NUCLEOTIDE SEQUENCE [LARGE SCALE GENOMIC DNA]</scope>
    <source>
        <strain evidence="9 10">Y35</strain>
    </source>
</reference>
<comment type="subcellular location">
    <subcellularLocation>
        <location evidence="1">Cell membrane</location>
        <topology evidence="1">Multi-pass membrane protein</topology>
    </subcellularLocation>
</comment>
<dbReference type="CDD" id="cd01127">
    <property type="entry name" value="TrwB_TraG_TraD_VirD4"/>
    <property type="match status" value="1"/>
</dbReference>
<dbReference type="Gene3D" id="3.40.50.300">
    <property type="entry name" value="P-loop containing nucleotide triphosphate hydrolases"/>
    <property type="match status" value="1"/>
</dbReference>
<evidence type="ECO:0000256" key="8">
    <source>
        <dbReference type="SAM" id="Phobius"/>
    </source>
</evidence>
<keyword evidence="3" id="KW-1003">Cell membrane</keyword>
<dbReference type="EMBL" id="WVHK01000081">
    <property type="protein sequence ID" value="MXV21223.1"/>
    <property type="molecule type" value="Genomic_DNA"/>
</dbReference>
<keyword evidence="5 8" id="KW-1133">Transmembrane helix</keyword>
<evidence type="ECO:0000256" key="1">
    <source>
        <dbReference type="ARBA" id="ARBA00004651"/>
    </source>
</evidence>
<dbReference type="AlphaFoldDB" id="A0A6I4YVU1"/>
<evidence type="ECO:0000256" key="5">
    <source>
        <dbReference type="ARBA" id="ARBA00022989"/>
    </source>
</evidence>
<protein>
    <submittedName>
        <fullName evidence="9">Type IV secretory system conjugative DNA transfer family protein</fullName>
    </submittedName>
</protein>
<dbReference type="InterPro" id="IPR051539">
    <property type="entry name" value="T4SS-coupling_protein"/>
</dbReference>
<evidence type="ECO:0000256" key="7">
    <source>
        <dbReference type="SAM" id="MobiDB-lite"/>
    </source>
</evidence>
<name>A0A6I4YVU1_9DEIO</name>
<comment type="similarity">
    <text evidence="2">Belongs to the VirD4/TraG family.</text>
</comment>
<sequence length="568" mass="62555">MTVNYGAFLVRIFGYSVAAFLIAYILLAGLPTWLLLWPPVIAVAGHVFALGRETRYQALYNAHWASQKEIEPLKSHFPLKNGVMLGFAYGNVFGIAPGAFGQRELGHVLVCGPSRSGKGLHLTSNLLSWQHSAVVVDIKGELFRLTAAKRAAMGQRIIVLNPTGKGHRYDPFRELATDEAIRSVATMILDPDADGSNAAFGRRGTFALVAAIKAALILEQPVLPFIRRVTAQGLEGFCKELWRVDNPTVRESLVDFLREDPLKFDWDSVAGNKYLDNTWTGMLTKLQPLFSEGILRMTSASDFRALDLVTVPTTVYLVFMESELEYTGTAFRTLLLAMINTLIRHFDLNPDAQTLPLLFGFDEAGRLSIPKLDDLVSTVAGRGMVAMIYVQSISQLESAYGEAGKTTILDNTHTKVFYRPKDSETAEYVSEKCGQLMAEDLRNSDGTDGKVQQSVGVRPRELITADELQKWPAERCIVVTELPPVAAHRLAPWMLPGGAASLKMTPPELPTFSFDPKAAQLPSQLLKAPASAPEDKRVELSRQGTDEGAPEHTSSPPEHYDEQLLELD</sequence>
<evidence type="ECO:0000256" key="4">
    <source>
        <dbReference type="ARBA" id="ARBA00022692"/>
    </source>
</evidence>
<feature type="region of interest" description="Disordered" evidence="7">
    <location>
        <begin position="520"/>
        <end position="568"/>
    </location>
</feature>
<evidence type="ECO:0000313" key="10">
    <source>
        <dbReference type="Proteomes" id="UP000430519"/>
    </source>
</evidence>
<accession>A0A6I4YVU1</accession>
<dbReference type="GO" id="GO:0005886">
    <property type="term" value="C:plasma membrane"/>
    <property type="evidence" value="ECO:0007669"/>
    <property type="project" value="UniProtKB-SubCell"/>
</dbReference>
<feature type="transmembrane region" description="Helical" evidence="8">
    <location>
        <begin position="7"/>
        <end position="27"/>
    </location>
</feature>
<dbReference type="Pfam" id="PF02534">
    <property type="entry name" value="T4SS-DNA_transf"/>
    <property type="match status" value="1"/>
</dbReference>
<dbReference type="Proteomes" id="UP000430519">
    <property type="component" value="Unassembled WGS sequence"/>
</dbReference>
<keyword evidence="10" id="KW-1185">Reference proteome</keyword>
<comment type="caution">
    <text evidence="9">The sequence shown here is derived from an EMBL/GenBank/DDBJ whole genome shotgun (WGS) entry which is preliminary data.</text>
</comment>
<dbReference type="RefSeq" id="WP_160981360.1">
    <property type="nucleotide sequence ID" value="NZ_WVHK01000081.1"/>
</dbReference>
<organism evidence="9 10">
    <name type="scientific">Deinococcus xianganensis</name>
    <dbReference type="NCBI Taxonomy" id="1507289"/>
    <lineage>
        <taxon>Bacteria</taxon>
        <taxon>Thermotogati</taxon>
        <taxon>Deinococcota</taxon>
        <taxon>Deinococci</taxon>
        <taxon>Deinococcales</taxon>
        <taxon>Deinococcaceae</taxon>
        <taxon>Deinococcus</taxon>
    </lineage>
</organism>
<evidence type="ECO:0000256" key="3">
    <source>
        <dbReference type="ARBA" id="ARBA00022475"/>
    </source>
</evidence>
<proteinExistence type="inferred from homology"/>
<evidence type="ECO:0000256" key="6">
    <source>
        <dbReference type="ARBA" id="ARBA00023136"/>
    </source>
</evidence>
<feature type="transmembrane region" description="Helical" evidence="8">
    <location>
        <begin position="33"/>
        <end position="51"/>
    </location>
</feature>
<dbReference type="InterPro" id="IPR027417">
    <property type="entry name" value="P-loop_NTPase"/>
</dbReference>
<dbReference type="PANTHER" id="PTHR37937:SF1">
    <property type="entry name" value="CONJUGATIVE TRANSFER: DNA TRANSPORT"/>
    <property type="match status" value="1"/>
</dbReference>
<dbReference type="SUPFAM" id="SSF52540">
    <property type="entry name" value="P-loop containing nucleoside triphosphate hydrolases"/>
    <property type="match status" value="1"/>
</dbReference>
<evidence type="ECO:0000256" key="2">
    <source>
        <dbReference type="ARBA" id="ARBA00008806"/>
    </source>
</evidence>
<gene>
    <name evidence="9" type="ORF">GLX28_16475</name>
</gene>
<evidence type="ECO:0000313" key="9">
    <source>
        <dbReference type="EMBL" id="MXV21223.1"/>
    </source>
</evidence>
<keyword evidence="4 8" id="KW-0812">Transmembrane</keyword>
<keyword evidence="6 8" id="KW-0472">Membrane</keyword>
<dbReference type="PANTHER" id="PTHR37937">
    <property type="entry name" value="CONJUGATIVE TRANSFER: DNA TRANSPORT"/>
    <property type="match status" value="1"/>
</dbReference>